<feature type="compositionally biased region" description="Basic residues" evidence="1">
    <location>
        <begin position="20"/>
        <end position="35"/>
    </location>
</feature>
<keyword evidence="3" id="KW-1185">Reference proteome</keyword>
<feature type="compositionally biased region" description="Polar residues" evidence="1">
    <location>
        <begin position="38"/>
        <end position="49"/>
    </location>
</feature>
<dbReference type="Proteomes" id="UP000677803">
    <property type="component" value="Unassembled WGS sequence"/>
</dbReference>
<accession>A0A8S4BLV6</accession>
<reference evidence="2" key="1">
    <citation type="submission" date="2021-05" db="EMBL/GenBank/DDBJ databases">
        <authorList>
            <person name="Tigano A."/>
        </authorList>
    </citation>
    <scope>NUCLEOTIDE SEQUENCE</scope>
</reference>
<gene>
    <name evidence="2" type="ORF">MMEN_LOCUS17867</name>
</gene>
<name>A0A8S4BLV6_9TELE</name>
<organism evidence="2 3">
    <name type="scientific">Menidia menidia</name>
    <name type="common">Atlantic silverside</name>
    <dbReference type="NCBI Taxonomy" id="238744"/>
    <lineage>
        <taxon>Eukaryota</taxon>
        <taxon>Metazoa</taxon>
        <taxon>Chordata</taxon>
        <taxon>Craniata</taxon>
        <taxon>Vertebrata</taxon>
        <taxon>Euteleostomi</taxon>
        <taxon>Actinopterygii</taxon>
        <taxon>Neopterygii</taxon>
        <taxon>Teleostei</taxon>
        <taxon>Neoteleostei</taxon>
        <taxon>Acanthomorphata</taxon>
        <taxon>Ovalentaria</taxon>
        <taxon>Atherinomorphae</taxon>
        <taxon>Atheriniformes</taxon>
        <taxon>Atherinopsidae</taxon>
        <taxon>Menidiinae</taxon>
        <taxon>Menidia</taxon>
    </lineage>
</organism>
<feature type="compositionally biased region" description="Basic and acidic residues" evidence="1">
    <location>
        <begin position="1"/>
        <end position="19"/>
    </location>
</feature>
<sequence>MRCRTGEDRGTRAEEQADRGRRRAVAVLHQHHGQQHHSLISTTDSSDPTLTGDELLDGRSGKGFNLDLRHLKSVALCPLRYGTAVQCWSRSSSIMIFLRRMASSQKIEIAEEILLWSRSLCLWGGAVIGMTGLSPRQLLLGLVRGRGPGFCFHHHQLAPCSQSGRESAPLQEDDRNPHAGTLWSQPDGGSTDGWKSCANGSPSDATLHGKLLVYNDPQRAAIHQGTNLRGEGGVQAPPPGSGLCFRLFYVSPDWSSGPVGGQWVRTMLPMLYPGITSHLQMSHKRDPTGYF</sequence>
<proteinExistence type="predicted"/>
<comment type="caution">
    <text evidence="2">The sequence shown here is derived from an EMBL/GenBank/DDBJ whole genome shotgun (WGS) entry which is preliminary data.</text>
</comment>
<dbReference type="OrthoDB" id="5911921at2759"/>
<evidence type="ECO:0000313" key="2">
    <source>
        <dbReference type="EMBL" id="CAG5994305.1"/>
    </source>
</evidence>
<dbReference type="AlphaFoldDB" id="A0A8S4BLV6"/>
<feature type="region of interest" description="Disordered" evidence="1">
    <location>
        <begin position="1"/>
        <end position="53"/>
    </location>
</feature>
<evidence type="ECO:0000256" key="1">
    <source>
        <dbReference type="SAM" id="MobiDB-lite"/>
    </source>
</evidence>
<feature type="region of interest" description="Disordered" evidence="1">
    <location>
        <begin position="162"/>
        <end position="199"/>
    </location>
</feature>
<evidence type="ECO:0000313" key="3">
    <source>
        <dbReference type="Proteomes" id="UP000677803"/>
    </source>
</evidence>
<protein>
    <submittedName>
        <fullName evidence="2">(Atlantic silverside) hypothetical protein</fullName>
    </submittedName>
</protein>
<dbReference type="EMBL" id="CAJRST010036667">
    <property type="protein sequence ID" value="CAG5994305.1"/>
    <property type="molecule type" value="Genomic_DNA"/>
</dbReference>